<evidence type="ECO:0000313" key="2">
    <source>
        <dbReference type="EMBL" id="TMW55914.1"/>
    </source>
</evidence>
<evidence type="ECO:0000256" key="1">
    <source>
        <dbReference type="SAM" id="Phobius"/>
    </source>
</evidence>
<organism evidence="2 3">
    <name type="scientific">Pythium oligandrum</name>
    <name type="common">Mycoparasitic fungus</name>
    <dbReference type="NCBI Taxonomy" id="41045"/>
    <lineage>
        <taxon>Eukaryota</taxon>
        <taxon>Sar</taxon>
        <taxon>Stramenopiles</taxon>
        <taxon>Oomycota</taxon>
        <taxon>Peronosporomycetes</taxon>
        <taxon>Pythiales</taxon>
        <taxon>Pythiaceae</taxon>
        <taxon>Pythium</taxon>
    </lineage>
</organism>
<proteinExistence type="predicted"/>
<evidence type="ECO:0008006" key="4">
    <source>
        <dbReference type="Google" id="ProtNLM"/>
    </source>
</evidence>
<sequence>MYSSMGWTSPLGDTFKSIVRMVRFQVALLLSGLFLLLLWGLTLGGLVIWLVTRFSSRIPQEFIELLWSMEYHINALGIVETPEYPYFTRTEVPVHPRRRITASMVLPSTFYFLWPKSVFNFLLGAICLTLWFNAAIQFMPSTAHTLGVLAWGADPLIQILIGFMMGSFAHSMGRPVAKLAQYVTDTNAARILSAQDPTRSSLLPITGH</sequence>
<keyword evidence="1" id="KW-0472">Membrane</keyword>
<keyword evidence="1" id="KW-1133">Transmembrane helix</keyword>
<protein>
    <recommendedName>
        <fullName evidence="4">Sensor domain-containing protein</fullName>
    </recommendedName>
</protein>
<dbReference type="Proteomes" id="UP000794436">
    <property type="component" value="Unassembled WGS sequence"/>
</dbReference>
<gene>
    <name evidence="2" type="ORF">Poli38472_008562</name>
</gene>
<keyword evidence="3" id="KW-1185">Reference proteome</keyword>
<keyword evidence="1" id="KW-0812">Transmembrane</keyword>
<comment type="caution">
    <text evidence="2">The sequence shown here is derived from an EMBL/GenBank/DDBJ whole genome shotgun (WGS) entry which is preliminary data.</text>
</comment>
<name>A0A8K1C3P4_PYTOL</name>
<feature type="transmembrane region" description="Helical" evidence="1">
    <location>
        <begin position="118"/>
        <end position="136"/>
    </location>
</feature>
<dbReference type="EMBL" id="SPLM01000146">
    <property type="protein sequence ID" value="TMW55914.1"/>
    <property type="molecule type" value="Genomic_DNA"/>
</dbReference>
<evidence type="ECO:0000313" key="3">
    <source>
        <dbReference type="Proteomes" id="UP000794436"/>
    </source>
</evidence>
<feature type="transmembrane region" description="Helical" evidence="1">
    <location>
        <begin position="26"/>
        <end position="51"/>
    </location>
</feature>
<accession>A0A8K1C3P4</accession>
<reference evidence="2" key="1">
    <citation type="submission" date="2019-03" db="EMBL/GenBank/DDBJ databases">
        <title>Long read genome sequence of the mycoparasitic Pythium oligandrum ATCC 38472 isolated from sugarbeet rhizosphere.</title>
        <authorList>
            <person name="Gaulin E."/>
        </authorList>
    </citation>
    <scope>NUCLEOTIDE SEQUENCE</scope>
    <source>
        <strain evidence="2">ATCC 38472_TT</strain>
    </source>
</reference>
<feature type="transmembrane region" description="Helical" evidence="1">
    <location>
        <begin position="148"/>
        <end position="169"/>
    </location>
</feature>
<dbReference type="AlphaFoldDB" id="A0A8K1C3P4"/>